<feature type="region of interest" description="Disordered" evidence="1">
    <location>
        <begin position="1"/>
        <end position="69"/>
    </location>
</feature>
<proteinExistence type="predicted"/>
<sequence length="69" mass="7570">MTKNDVPQGEAESAQQEPEQESQEEPAAPLNRAARRGHAAKNDSVNKVPGRPQQNTFVGRRVFRRTSGG</sequence>
<reference evidence="2 3" key="1">
    <citation type="submission" date="2020-08" db="EMBL/GenBank/DDBJ databases">
        <title>Sequencing the genomes of 1000 actinobacteria strains.</title>
        <authorList>
            <person name="Klenk H.-P."/>
        </authorList>
    </citation>
    <scope>NUCLEOTIDE SEQUENCE [LARGE SCALE GENOMIC DNA]</scope>
    <source>
        <strain evidence="2 3">DSM 45486</strain>
    </source>
</reference>
<keyword evidence="3" id="KW-1185">Reference proteome</keyword>
<dbReference type="Proteomes" id="UP000552097">
    <property type="component" value="Unassembled WGS sequence"/>
</dbReference>
<dbReference type="EMBL" id="JACHMO010000001">
    <property type="protein sequence ID" value="MBB5808572.1"/>
    <property type="molecule type" value="Genomic_DNA"/>
</dbReference>
<accession>A0A7W9M5U3</accession>
<gene>
    <name evidence="2" type="ORF">F4560_008340</name>
</gene>
<dbReference type="AlphaFoldDB" id="A0A7W9M5U3"/>
<comment type="caution">
    <text evidence="2">The sequence shown here is derived from an EMBL/GenBank/DDBJ whole genome shotgun (WGS) entry which is preliminary data.</text>
</comment>
<feature type="compositionally biased region" description="Low complexity" evidence="1">
    <location>
        <begin position="7"/>
        <end position="17"/>
    </location>
</feature>
<evidence type="ECO:0000256" key="1">
    <source>
        <dbReference type="SAM" id="MobiDB-lite"/>
    </source>
</evidence>
<protein>
    <submittedName>
        <fullName evidence="2">Uncharacterized protein</fullName>
    </submittedName>
</protein>
<organism evidence="2 3">
    <name type="scientific">Saccharothrix ecbatanensis</name>
    <dbReference type="NCBI Taxonomy" id="1105145"/>
    <lineage>
        <taxon>Bacteria</taxon>
        <taxon>Bacillati</taxon>
        <taxon>Actinomycetota</taxon>
        <taxon>Actinomycetes</taxon>
        <taxon>Pseudonocardiales</taxon>
        <taxon>Pseudonocardiaceae</taxon>
        <taxon>Saccharothrix</taxon>
    </lineage>
</organism>
<evidence type="ECO:0000313" key="2">
    <source>
        <dbReference type="EMBL" id="MBB5808572.1"/>
    </source>
</evidence>
<dbReference type="RefSeq" id="WP_184928455.1">
    <property type="nucleotide sequence ID" value="NZ_JACHMO010000001.1"/>
</dbReference>
<evidence type="ECO:0000313" key="3">
    <source>
        <dbReference type="Proteomes" id="UP000552097"/>
    </source>
</evidence>
<name>A0A7W9M5U3_9PSEU</name>